<organism evidence="1 2">
    <name type="scientific">Enterovibrio nigricans DSM 22720</name>
    <dbReference type="NCBI Taxonomy" id="1121868"/>
    <lineage>
        <taxon>Bacteria</taxon>
        <taxon>Pseudomonadati</taxon>
        <taxon>Pseudomonadota</taxon>
        <taxon>Gammaproteobacteria</taxon>
        <taxon>Vibrionales</taxon>
        <taxon>Vibrionaceae</taxon>
        <taxon>Enterovibrio</taxon>
    </lineage>
</organism>
<sequence>MNSNVPHIAIIGAGISGLAMAHECIKKGYRVSMFEKDAYTGGKCMGTLVEGKVHELTHRQVFAKNTHLISFLKEIPTGSGSCFDSLYPQSKVQFQWGRNQKTMQFKRGYFNLVEKLLDDAKSAYAMLYAKVPAWDVLWFKGQLEKENDLDILRHISVGEYFEYKKRPKLAAFIKPVLLSWIGATDKTSACAVLDLLNNKKGPFHPEAPLAYSLGIREPIGDAFIFPITKHLLENGVEIHLSCEVSGLHSEHDKSNIEYLTLVNGEKVFADAFILATPAHVTSSLINEDVKKLDFEYILSHGFQFHFSETPSSLKDKSVGIVLDSPWGLSYHVTTRQTPKGSRVCLSVTATELRKTIGALYNRPLMDCDEQEVMNEILIQIFDSTALLNDPAFLGFTVGLGGNFTTEKNVRSLYKDWFKGNAVIDEQGEKHYWVFQHALTHPSAKNKQTIEVEPYNNLFLIGEYLSDPKQKWHVPVTLERCIETVHLCVEKIQNTKVLVAEV</sequence>
<keyword evidence="2" id="KW-1185">Reference proteome</keyword>
<evidence type="ECO:0000313" key="2">
    <source>
        <dbReference type="Proteomes" id="UP000190162"/>
    </source>
</evidence>
<dbReference type="SUPFAM" id="SSF51905">
    <property type="entry name" value="FAD/NAD(P)-binding domain"/>
    <property type="match status" value="1"/>
</dbReference>
<dbReference type="Gene3D" id="3.50.50.60">
    <property type="entry name" value="FAD/NAD(P)-binding domain"/>
    <property type="match status" value="1"/>
</dbReference>
<accession>A0A1T4VC00</accession>
<reference evidence="2" key="1">
    <citation type="submission" date="2017-02" db="EMBL/GenBank/DDBJ databases">
        <authorList>
            <person name="Varghese N."/>
            <person name="Submissions S."/>
        </authorList>
    </citation>
    <scope>NUCLEOTIDE SEQUENCE [LARGE SCALE GENOMIC DNA]</scope>
    <source>
        <strain evidence="2">DSM 22720</strain>
    </source>
</reference>
<dbReference type="Gene3D" id="1.10.405.20">
    <property type="match status" value="1"/>
</dbReference>
<dbReference type="EMBL" id="FUXU01000062">
    <property type="protein sequence ID" value="SKA62428.1"/>
    <property type="molecule type" value="Genomic_DNA"/>
</dbReference>
<dbReference type="PANTHER" id="PTHR42923">
    <property type="entry name" value="PROTOPORPHYRINOGEN OXIDASE"/>
    <property type="match status" value="1"/>
</dbReference>
<dbReference type="RefSeq" id="WP_078753806.1">
    <property type="nucleotide sequence ID" value="NZ_FUXU01000062.1"/>
</dbReference>
<proteinExistence type="predicted"/>
<dbReference type="GO" id="GO:0016491">
    <property type="term" value="F:oxidoreductase activity"/>
    <property type="evidence" value="ECO:0007669"/>
    <property type="project" value="TreeGrafter"/>
</dbReference>
<dbReference type="InterPro" id="IPR036188">
    <property type="entry name" value="FAD/NAD-bd_sf"/>
</dbReference>
<dbReference type="InterPro" id="IPR050464">
    <property type="entry name" value="Zeta_carotene_desat/Oxidored"/>
</dbReference>
<protein>
    <submittedName>
        <fullName evidence="1">NAD(P)-binding Rossmann-like domain-containing protein</fullName>
    </submittedName>
</protein>
<dbReference type="PANTHER" id="PTHR42923:SF46">
    <property type="entry name" value="AMINE OXIDASE"/>
    <property type="match status" value="1"/>
</dbReference>
<dbReference type="OrthoDB" id="5792777at2"/>
<dbReference type="Pfam" id="PF13450">
    <property type="entry name" value="NAD_binding_8"/>
    <property type="match status" value="1"/>
</dbReference>
<evidence type="ECO:0000313" key="1">
    <source>
        <dbReference type="EMBL" id="SKA62428.1"/>
    </source>
</evidence>
<dbReference type="AlphaFoldDB" id="A0A1T4VC00"/>
<dbReference type="Proteomes" id="UP000190162">
    <property type="component" value="Unassembled WGS sequence"/>
</dbReference>
<gene>
    <name evidence="1" type="ORF">SAMN02745132_03617</name>
</gene>
<name>A0A1T4VC00_9GAMM</name>